<dbReference type="AlphaFoldDB" id="A0A7K6D3D3"/>
<dbReference type="Proteomes" id="UP000571324">
    <property type="component" value="Unassembled WGS sequence"/>
</dbReference>
<reference evidence="2 3" key="1">
    <citation type="submission" date="2019-09" db="EMBL/GenBank/DDBJ databases">
        <title>Bird 10,000 Genomes (B10K) Project - Family phase.</title>
        <authorList>
            <person name="Zhang G."/>
        </authorList>
    </citation>
    <scope>NUCLEOTIDE SEQUENCE [LARGE SCALE GENOMIC DNA]</scope>
    <source>
        <strain evidence="2">B10K-DU-029-52</strain>
    </source>
</reference>
<feature type="non-terminal residue" evidence="2">
    <location>
        <position position="94"/>
    </location>
</feature>
<organism evidence="2 3">
    <name type="scientific">Origma solitaria</name>
    <dbReference type="NCBI Taxonomy" id="720586"/>
    <lineage>
        <taxon>Eukaryota</taxon>
        <taxon>Metazoa</taxon>
        <taxon>Chordata</taxon>
        <taxon>Craniata</taxon>
        <taxon>Vertebrata</taxon>
        <taxon>Euteleostomi</taxon>
        <taxon>Archelosauria</taxon>
        <taxon>Archosauria</taxon>
        <taxon>Dinosauria</taxon>
        <taxon>Saurischia</taxon>
        <taxon>Theropoda</taxon>
        <taxon>Coelurosauria</taxon>
        <taxon>Aves</taxon>
        <taxon>Neognathae</taxon>
        <taxon>Neoaves</taxon>
        <taxon>Telluraves</taxon>
        <taxon>Australaves</taxon>
        <taxon>Passeriformes</taxon>
        <taxon>Meliphagoidea</taxon>
        <taxon>Acanthizidae</taxon>
        <taxon>Origma</taxon>
    </lineage>
</organism>
<dbReference type="Pfam" id="PF00688">
    <property type="entry name" value="TGFb_propeptide"/>
    <property type="match status" value="1"/>
</dbReference>
<dbReference type="Gene3D" id="2.60.120.970">
    <property type="match status" value="1"/>
</dbReference>
<dbReference type="EMBL" id="VZRL01002191">
    <property type="protein sequence ID" value="NWV20568.1"/>
    <property type="molecule type" value="Genomic_DNA"/>
</dbReference>
<feature type="non-terminal residue" evidence="2">
    <location>
        <position position="1"/>
    </location>
</feature>
<comment type="caution">
    <text evidence="2">The sequence shown here is derived from an EMBL/GenBank/DDBJ whole genome shotgun (WGS) entry which is preliminary data.</text>
</comment>
<keyword evidence="3" id="KW-1185">Reference proteome</keyword>
<dbReference type="InterPro" id="IPR001111">
    <property type="entry name" value="TGF-b_propeptide"/>
</dbReference>
<feature type="domain" description="TGF-beta propeptide" evidence="1">
    <location>
        <begin position="4"/>
        <end position="62"/>
    </location>
</feature>
<sequence>QGFGNSSWRFLQGRSVRVTAEDEWLWFDVTDSVRQWLRGSEALGVFRLSAHCPCEPGGDTDPKLHISIEGKKFQNFGAILGIFGNFSDFGVGGF</sequence>
<dbReference type="OrthoDB" id="9194526at2759"/>
<protein>
    <submittedName>
        <fullName evidence="2">TGFB1 factor</fullName>
    </submittedName>
</protein>
<gene>
    <name evidence="2" type="primary">Tgfb1</name>
    <name evidence="2" type="ORF">ORISOL_R15668</name>
</gene>
<name>A0A7K6D3D3_9PASS</name>
<evidence type="ECO:0000313" key="3">
    <source>
        <dbReference type="Proteomes" id="UP000571324"/>
    </source>
</evidence>
<accession>A0A7K6D3D3</accession>
<evidence type="ECO:0000259" key="1">
    <source>
        <dbReference type="Pfam" id="PF00688"/>
    </source>
</evidence>
<proteinExistence type="predicted"/>
<evidence type="ECO:0000313" key="2">
    <source>
        <dbReference type="EMBL" id="NWV20568.1"/>
    </source>
</evidence>